<sequence length="64" mass="7238">MGDKAHVQRKIAEFLFSSQPCVVQFTLAMRALYQYKPYALFMHTENSALITPLEKTAGDREASS</sequence>
<dbReference type="STRING" id="1121416.SAMN02745220_03046"/>
<dbReference type="AlphaFoldDB" id="A0A1M7YAR9"/>
<name>A0A1M7YAR9_9BACT</name>
<gene>
    <name evidence="1" type="ORF">SAMN02745220_03046</name>
</gene>
<dbReference type="Proteomes" id="UP000184603">
    <property type="component" value="Unassembled WGS sequence"/>
</dbReference>
<evidence type="ECO:0000313" key="1">
    <source>
        <dbReference type="EMBL" id="SHO49722.1"/>
    </source>
</evidence>
<accession>A0A1M7YAR9</accession>
<dbReference type="EMBL" id="FRFE01000015">
    <property type="protein sequence ID" value="SHO49722.1"/>
    <property type="molecule type" value="Genomic_DNA"/>
</dbReference>
<keyword evidence="2" id="KW-1185">Reference proteome</keyword>
<proteinExistence type="predicted"/>
<reference evidence="1 2" key="1">
    <citation type="submission" date="2016-12" db="EMBL/GenBank/DDBJ databases">
        <authorList>
            <person name="Song W.-J."/>
            <person name="Kurnit D.M."/>
        </authorList>
    </citation>
    <scope>NUCLEOTIDE SEQUENCE [LARGE SCALE GENOMIC DNA]</scope>
    <source>
        <strain evidence="1 2">DSM 18488</strain>
    </source>
</reference>
<organism evidence="1 2">
    <name type="scientific">Desulfopila aestuarii DSM 18488</name>
    <dbReference type="NCBI Taxonomy" id="1121416"/>
    <lineage>
        <taxon>Bacteria</taxon>
        <taxon>Pseudomonadati</taxon>
        <taxon>Thermodesulfobacteriota</taxon>
        <taxon>Desulfobulbia</taxon>
        <taxon>Desulfobulbales</taxon>
        <taxon>Desulfocapsaceae</taxon>
        <taxon>Desulfopila</taxon>
    </lineage>
</organism>
<evidence type="ECO:0000313" key="2">
    <source>
        <dbReference type="Proteomes" id="UP000184603"/>
    </source>
</evidence>
<protein>
    <submittedName>
        <fullName evidence="1">Uncharacterized protein</fullName>
    </submittedName>
</protein>